<keyword evidence="2" id="KW-0812">Transmembrane</keyword>
<dbReference type="EMBL" id="LDRK01000010">
    <property type="protein sequence ID" value="KTR87044.1"/>
    <property type="molecule type" value="Genomic_DNA"/>
</dbReference>
<feature type="region of interest" description="Disordered" evidence="1">
    <location>
        <begin position="756"/>
        <end position="777"/>
    </location>
</feature>
<evidence type="ECO:0000256" key="1">
    <source>
        <dbReference type="SAM" id="MobiDB-lite"/>
    </source>
</evidence>
<protein>
    <submittedName>
        <fullName evidence="3">Uncharacterized protein</fullName>
    </submittedName>
</protein>
<dbReference type="PATRIC" id="fig|1079994.3.peg.40"/>
<feature type="compositionally biased region" description="Basic and acidic residues" evidence="1">
    <location>
        <begin position="768"/>
        <end position="777"/>
    </location>
</feature>
<keyword evidence="2" id="KW-0472">Membrane</keyword>
<keyword evidence="2" id="KW-1133">Transmembrane helix</keyword>
<dbReference type="Pfam" id="PF19516">
    <property type="entry name" value="DUF6049"/>
    <property type="match status" value="1"/>
</dbReference>
<feature type="compositionally biased region" description="Low complexity" evidence="1">
    <location>
        <begin position="325"/>
        <end position="346"/>
    </location>
</feature>
<sequence length="777" mass="79178">MLPVLRRHARTVGSWVLAGAVLIGAISGPVLATPRSADAAPSAEVGGDADVELVVSPRQPVIAAADDEVEFGLLIRNATTAELPAGTVTLAIGSGRVTDVASLDAEPTAAGIRFAEAEVGPTASGAEQTATVTVPRADVPIDPGAAPGAYLIGATLEFAEEPQPGFAVFGSEPSDEPANVPPSVSSTTAVVWRGAGAQSIPVSVIVPFVLPSDIRTLPTRGQLEELAPGWDRLLTAARAHEATLAIDPRIVAGIRAYGDEAPRNAQLLLSRLETTPLPSFLLQFADADPSAQAALGFTTLLEPTNLDFVSRFGSFGGGSDGTGGTADAADAESAAGSDAATGADAETGGGSGTGQGSASRGDSASGTDAEAADSGSADSESADTGSDADGAAEPEAEPLPTLADLLAWPQQDAARAWPADGLADPALLPLLEREGIDDLVLSSNGADLTGGPRAALGGTTVTVTDSALDDAARTALEAATETERAGGVAQLAAQLAVDAQGGSDGVVIALDRGAVGDAADPAALLEQLEAFEWSTPTTLAEQRTGTVELRESGPLPDRLELLRSASNREGSVNELGAVLTHPEYLSGYQRTRLLELFSTRYAGDAQAFAKIAADYRKRDAELLSGVQAISTEHIQLVGSSSRVPVQLRNALPFDAVVSVDVDPASAALSVEERRFADVVVPAETTERVLVPVRSRVSSGESGLVISVSDAAAQTTVFTGTLSITIRSSIETIIFWALGGLAVLLLVFGSVRSVRRRRGRGAGGGLSAEAREDQPPAM</sequence>
<reference evidence="3 4" key="1">
    <citation type="journal article" date="2016" name="Front. Microbiol.">
        <title>Genomic Resource of Rice Seed Associated Bacteria.</title>
        <authorList>
            <person name="Midha S."/>
            <person name="Bansal K."/>
            <person name="Sharma S."/>
            <person name="Kumar N."/>
            <person name="Patil P.P."/>
            <person name="Chaudhry V."/>
            <person name="Patil P.B."/>
        </authorList>
    </citation>
    <scope>NUCLEOTIDE SEQUENCE [LARGE SCALE GENOMIC DNA]</scope>
    <source>
        <strain evidence="3 4">NS354</strain>
    </source>
</reference>
<evidence type="ECO:0000256" key="2">
    <source>
        <dbReference type="SAM" id="Phobius"/>
    </source>
</evidence>
<dbReference type="InterPro" id="IPR046112">
    <property type="entry name" value="DUF6049"/>
</dbReference>
<dbReference type="AlphaFoldDB" id="A0A147ERI5"/>
<dbReference type="Proteomes" id="UP000070810">
    <property type="component" value="Unassembled WGS sequence"/>
</dbReference>
<comment type="caution">
    <text evidence="3">The sequence shown here is derived from an EMBL/GenBank/DDBJ whole genome shotgun (WGS) entry which is preliminary data.</text>
</comment>
<keyword evidence="4" id="KW-1185">Reference proteome</keyword>
<proteinExistence type="predicted"/>
<evidence type="ECO:0000313" key="4">
    <source>
        <dbReference type="Proteomes" id="UP000070810"/>
    </source>
</evidence>
<feature type="transmembrane region" description="Helical" evidence="2">
    <location>
        <begin position="732"/>
        <end position="750"/>
    </location>
</feature>
<name>A0A147ERI5_9MICO</name>
<accession>A0A147ERI5</accession>
<feature type="region of interest" description="Disordered" evidence="1">
    <location>
        <begin position="321"/>
        <end position="395"/>
    </location>
</feature>
<evidence type="ECO:0000313" key="3">
    <source>
        <dbReference type="EMBL" id="KTR87044.1"/>
    </source>
</evidence>
<feature type="compositionally biased region" description="Low complexity" evidence="1">
    <location>
        <begin position="356"/>
        <end position="389"/>
    </location>
</feature>
<gene>
    <name evidence="3" type="ORF">NS354_01725</name>
</gene>
<dbReference type="RefSeq" id="WP_058592898.1">
    <property type="nucleotide sequence ID" value="NZ_LDRK01000010.1"/>
</dbReference>
<dbReference type="OrthoDB" id="4985746at2"/>
<organism evidence="3 4">
    <name type="scientific">Leucobacter chromiiresistens</name>
    <dbReference type="NCBI Taxonomy" id="1079994"/>
    <lineage>
        <taxon>Bacteria</taxon>
        <taxon>Bacillati</taxon>
        <taxon>Actinomycetota</taxon>
        <taxon>Actinomycetes</taxon>
        <taxon>Micrococcales</taxon>
        <taxon>Microbacteriaceae</taxon>
        <taxon>Leucobacter</taxon>
    </lineage>
</organism>